<comment type="caution">
    <text evidence="1">The sequence shown here is derived from an EMBL/GenBank/DDBJ whole genome shotgun (WGS) entry which is preliminary data.</text>
</comment>
<reference evidence="1" key="1">
    <citation type="submission" date="2021-03" db="EMBL/GenBank/DDBJ databases">
        <title>Draft genome sequence of rust myrtle Austropuccinia psidii MF-1, a brazilian biotype.</title>
        <authorList>
            <person name="Quecine M.C."/>
            <person name="Pachon D.M.R."/>
            <person name="Bonatelli M.L."/>
            <person name="Correr F.H."/>
            <person name="Franceschini L.M."/>
            <person name="Leite T.F."/>
            <person name="Margarido G.R.A."/>
            <person name="Almeida C.A."/>
            <person name="Ferrarezi J.A."/>
            <person name="Labate C.A."/>
        </authorList>
    </citation>
    <scope>NUCLEOTIDE SEQUENCE</scope>
    <source>
        <strain evidence="1">MF-1</strain>
    </source>
</reference>
<accession>A0A9Q3J8R0</accession>
<dbReference type="Proteomes" id="UP000765509">
    <property type="component" value="Unassembled WGS sequence"/>
</dbReference>
<dbReference type="EMBL" id="AVOT02065351">
    <property type="protein sequence ID" value="MBW0557462.1"/>
    <property type="molecule type" value="Genomic_DNA"/>
</dbReference>
<dbReference type="AlphaFoldDB" id="A0A9Q3J8R0"/>
<name>A0A9Q3J8R0_9BASI</name>
<keyword evidence="2" id="KW-1185">Reference proteome</keyword>
<gene>
    <name evidence="1" type="ORF">O181_097177</name>
</gene>
<evidence type="ECO:0000313" key="1">
    <source>
        <dbReference type="EMBL" id="MBW0557462.1"/>
    </source>
</evidence>
<evidence type="ECO:0000313" key="2">
    <source>
        <dbReference type="Proteomes" id="UP000765509"/>
    </source>
</evidence>
<sequence length="94" mass="10827">MLTPQNKRKPSPEMDPGMGNIWYYIPLCTIFPQQSIITFQRKTLVTQAGNSLDDPEDHSGKPITWPLRCWTFQFNSIPLEILAQDSSREVSRDC</sequence>
<organism evidence="1 2">
    <name type="scientific">Austropuccinia psidii MF-1</name>
    <dbReference type="NCBI Taxonomy" id="1389203"/>
    <lineage>
        <taxon>Eukaryota</taxon>
        <taxon>Fungi</taxon>
        <taxon>Dikarya</taxon>
        <taxon>Basidiomycota</taxon>
        <taxon>Pucciniomycotina</taxon>
        <taxon>Pucciniomycetes</taxon>
        <taxon>Pucciniales</taxon>
        <taxon>Sphaerophragmiaceae</taxon>
        <taxon>Austropuccinia</taxon>
    </lineage>
</organism>
<proteinExistence type="predicted"/>
<protein>
    <submittedName>
        <fullName evidence="1">Uncharacterized protein</fullName>
    </submittedName>
</protein>